<dbReference type="RefSeq" id="WP_092084120.1">
    <property type="nucleotide sequence ID" value="NZ_FNEL01000004.1"/>
</dbReference>
<evidence type="ECO:0000256" key="7">
    <source>
        <dbReference type="ARBA" id="ARBA00035136"/>
    </source>
</evidence>
<dbReference type="OrthoDB" id="9808392at2"/>
<dbReference type="GO" id="GO:0005829">
    <property type="term" value="C:cytosol"/>
    <property type="evidence" value="ECO:0007669"/>
    <property type="project" value="TreeGrafter"/>
</dbReference>
<dbReference type="Pfam" id="PF01649">
    <property type="entry name" value="Ribosomal_S20p"/>
    <property type="match status" value="1"/>
</dbReference>
<evidence type="ECO:0000313" key="10">
    <source>
        <dbReference type="Proteomes" id="UP000235682"/>
    </source>
</evidence>
<keyword evidence="3 8" id="KW-0699">rRNA-binding</keyword>
<gene>
    <name evidence="8" type="primary">rpsT</name>
    <name evidence="9" type="ORF">CJ205_07760</name>
</gene>
<dbReference type="InterPro" id="IPR002583">
    <property type="entry name" value="Ribosomal_bS20"/>
</dbReference>
<dbReference type="AlphaFoldDB" id="A0A1G8JB84"/>
<keyword evidence="5 8" id="KW-0689">Ribosomal protein</keyword>
<dbReference type="NCBIfam" id="TIGR00029">
    <property type="entry name" value="S20"/>
    <property type="match status" value="1"/>
</dbReference>
<dbReference type="GO" id="GO:0006412">
    <property type="term" value="P:translation"/>
    <property type="evidence" value="ECO:0007669"/>
    <property type="project" value="UniProtKB-UniRule"/>
</dbReference>
<comment type="function">
    <text evidence="1 8">Binds directly to 16S ribosomal RNA.</text>
</comment>
<dbReference type="GO" id="GO:0015935">
    <property type="term" value="C:small ribosomal subunit"/>
    <property type="evidence" value="ECO:0007669"/>
    <property type="project" value="TreeGrafter"/>
</dbReference>
<keyword evidence="10" id="KW-1185">Reference proteome</keyword>
<evidence type="ECO:0000256" key="2">
    <source>
        <dbReference type="ARBA" id="ARBA00007634"/>
    </source>
</evidence>
<dbReference type="EMBL" id="PNHE01000045">
    <property type="protein sequence ID" value="PMC57800.1"/>
    <property type="molecule type" value="Genomic_DNA"/>
</dbReference>
<dbReference type="GO" id="GO:0070181">
    <property type="term" value="F:small ribosomal subunit rRNA binding"/>
    <property type="evidence" value="ECO:0007669"/>
    <property type="project" value="TreeGrafter"/>
</dbReference>
<sequence length="83" mass="9167">MANTKSAIKRIATTRRQTEANRVHVASMRTAIKHLEDAVANGADNVEELYTTAVQAVDRTAQRGLIHKNKAARTKSQLARLVK</sequence>
<evidence type="ECO:0000256" key="6">
    <source>
        <dbReference type="ARBA" id="ARBA00023274"/>
    </source>
</evidence>
<evidence type="ECO:0000256" key="8">
    <source>
        <dbReference type="HAMAP-Rule" id="MF_00500"/>
    </source>
</evidence>
<evidence type="ECO:0000256" key="4">
    <source>
        <dbReference type="ARBA" id="ARBA00022884"/>
    </source>
</evidence>
<organism evidence="9 10">
    <name type="scientific">Dolosicoccus paucivorans</name>
    <dbReference type="NCBI Taxonomy" id="84521"/>
    <lineage>
        <taxon>Bacteria</taxon>
        <taxon>Bacillati</taxon>
        <taxon>Bacillota</taxon>
        <taxon>Bacilli</taxon>
        <taxon>Lactobacillales</taxon>
        <taxon>Aerococcaceae</taxon>
        <taxon>Dolosicoccus</taxon>
    </lineage>
</organism>
<name>A0A1G8JB84_9LACT</name>
<evidence type="ECO:0000313" key="9">
    <source>
        <dbReference type="EMBL" id="PMC57800.1"/>
    </source>
</evidence>
<dbReference type="InterPro" id="IPR036510">
    <property type="entry name" value="Ribosomal_bS20_sf"/>
</dbReference>
<dbReference type="Gene3D" id="1.20.58.110">
    <property type="entry name" value="Ribosomal protein S20"/>
    <property type="match status" value="1"/>
</dbReference>
<dbReference type="Proteomes" id="UP000235682">
    <property type="component" value="Unassembled WGS sequence"/>
</dbReference>
<dbReference type="GO" id="GO:0003735">
    <property type="term" value="F:structural constituent of ribosome"/>
    <property type="evidence" value="ECO:0007669"/>
    <property type="project" value="InterPro"/>
</dbReference>
<evidence type="ECO:0000256" key="1">
    <source>
        <dbReference type="ARBA" id="ARBA00003134"/>
    </source>
</evidence>
<reference evidence="9 10" key="1">
    <citation type="submission" date="2017-09" db="EMBL/GenBank/DDBJ databases">
        <title>Bacterial strain isolated from the female urinary microbiota.</title>
        <authorList>
            <person name="Thomas-White K."/>
            <person name="Kumar N."/>
            <person name="Forster S."/>
            <person name="Putonti C."/>
            <person name="Lawley T."/>
            <person name="Wolfe A.J."/>
        </authorList>
    </citation>
    <scope>NUCLEOTIDE SEQUENCE [LARGE SCALE GENOMIC DNA]</scope>
    <source>
        <strain evidence="9 10">UMB0852</strain>
    </source>
</reference>
<dbReference type="HAMAP" id="MF_00500">
    <property type="entry name" value="Ribosomal_bS20"/>
    <property type="match status" value="1"/>
</dbReference>
<accession>A0A1G8JB84</accession>
<dbReference type="STRING" id="84521.SAMN04487994_100428"/>
<protein>
    <recommendedName>
        <fullName evidence="7 8">Small ribosomal subunit protein bS20</fullName>
    </recommendedName>
</protein>
<dbReference type="PANTHER" id="PTHR33398">
    <property type="entry name" value="30S RIBOSOMAL PROTEIN S20"/>
    <property type="match status" value="1"/>
</dbReference>
<evidence type="ECO:0000256" key="3">
    <source>
        <dbReference type="ARBA" id="ARBA00022730"/>
    </source>
</evidence>
<dbReference type="SUPFAM" id="SSF46992">
    <property type="entry name" value="Ribosomal protein S20"/>
    <property type="match status" value="1"/>
</dbReference>
<comment type="caution">
    <text evidence="9">The sequence shown here is derived from an EMBL/GenBank/DDBJ whole genome shotgun (WGS) entry which is preliminary data.</text>
</comment>
<proteinExistence type="inferred from homology"/>
<evidence type="ECO:0000256" key="5">
    <source>
        <dbReference type="ARBA" id="ARBA00022980"/>
    </source>
</evidence>
<keyword evidence="4 8" id="KW-0694">RNA-binding</keyword>
<dbReference type="PANTHER" id="PTHR33398:SF1">
    <property type="entry name" value="SMALL RIBOSOMAL SUBUNIT PROTEIN BS20C"/>
    <property type="match status" value="1"/>
</dbReference>
<keyword evidence="6 8" id="KW-0687">Ribonucleoprotein</keyword>
<dbReference type="FunFam" id="1.20.58.110:FF:000001">
    <property type="entry name" value="30S ribosomal protein S20"/>
    <property type="match status" value="1"/>
</dbReference>
<comment type="similarity">
    <text evidence="2 8">Belongs to the bacterial ribosomal protein bS20 family.</text>
</comment>